<reference evidence="2 3" key="1">
    <citation type="submission" date="2018-12" db="EMBL/GenBank/DDBJ databases">
        <authorList>
            <consortium name="Pathogen Informatics"/>
        </authorList>
    </citation>
    <scope>NUCLEOTIDE SEQUENCE [LARGE SCALE GENOMIC DNA]</scope>
    <source>
        <strain evidence="2 3">NCTC13652</strain>
    </source>
</reference>
<evidence type="ECO:0000256" key="1">
    <source>
        <dbReference type="SAM" id="Phobius"/>
    </source>
</evidence>
<feature type="transmembrane region" description="Helical" evidence="1">
    <location>
        <begin position="357"/>
        <end position="377"/>
    </location>
</feature>
<feature type="transmembrane region" description="Helical" evidence="1">
    <location>
        <begin position="43"/>
        <end position="62"/>
    </location>
</feature>
<dbReference type="OrthoDB" id="3718921at2"/>
<feature type="transmembrane region" description="Helical" evidence="1">
    <location>
        <begin position="115"/>
        <end position="148"/>
    </location>
</feature>
<feature type="transmembrane region" description="Helical" evidence="1">
    <location>
        <begin position="308"/>
        <end position="337"/>
    </location>
</feature>
<keyword evidence="3" id="KW-1185">Reference proteome</keyword>
<feature type="transmembrane region" description="Helical" evidence="1">
    <location>
        <begin position="384"/>
        <end position="401"/>
    </location>
</feature>
<accession>A0A448NZ93</accession>
<feature type="transmembrane region" description="Helical" evidence="1">
    <location>
        <begin position="270"/>
        <end position="288"/>
    </location>
</feature>
<proteinExistence type="predicted"/>
<feature type="transmembrane region" description="Helical" evidence="1">
    <location>
        <begin position="82"/>
        <end position="103"/>
    </location>
</feature>
<gene>
    <name evidence="2" type="ORF">NCTC13652_01448</name>
</gene>
<evidence type="ECO:0000313" key="3">
    <source>
        <dbReference type="Proteomes" id="UP000277858"/>
    </source>
</evidence>
<organism evidence="2 3">
    <name type="scientific">Acidipropionibacterium jensenii</name>
    <dbReference type="NCBI Taxonomy" id="1749"/>
    <lineage>
        <taxon>Bacteria</taxon>
        <taxon>Bacillati</taxon>
        <taxon>Actinomycetota</taxon>
        <taxon>Actinomycetes</taxon>
        <taxon>Propionibacteriales</taxon>
        <taxon>Propionibacteriaceae</taxon>
        <taxon>Acidipropionibacterium</taxon>
    </lineage>
</organism>
<protein>
    <submittedName>
        <fullName evidence="2">Uncharacterized protein</fullName>
    </submittedName>
</protein>
<sequence>MSGRGLALWARHHRVGPSLAVAVIASAVVRGLVLLITSDGSGIEVAPLWIATVCAVPLLFMFTTETDADRTAPRSLAARRWALLGIAVLTSGVIALAAFPTAIGGWGFIATWRDAVALLGLGLLSLAVLPPAAIWVAPLVAALASMMFSWPLHPGLSLGLWGALRAPADLLLDPGVPNLSIPLCLLIGAAGVVVLVNGLTWSPRPTAPVGRPHNRSVTPHRSSARAGIRRASLAVPMACLVAVVSAWPWVTSLSWWGGSPRLLLAGEIPASFLAIPCAVLAGVVTGQYRWRSGVAVWQKLSGRPAWTLLGRACGAAALTAVIAVGTPALVMALMATWDLASHDVGASVVVTEFLAGWPPTLVVLAEVAAAAVLGVCAGWWNGRIWLAPACLILALAAMIATPRPPAQDVDQLWADRYGYTTCATVTGHDVTVCAPVPDKGYLPAAVTTVSQIYDQSAHPEALPRLIHLTTTGTMGGGMHPMGLEHPPDLGAAPGRGLTPPTALGSAAGDSLTYSTQAWCAGTDLADLQKLFGVDQYAQTPTMDKTLAALQKCRG</sequence>
<dbReference type="RefSeq" id="WP_126412702.1">
    <property type="nucleotide sequence ID" value="NZ_LR134473.1"/>
</dbReference>
<keyword evidence="1" id="KW-1133">Transmembrane helix</keyword>
<feature type="transmembrane region" description="Helical" evidence="1">
    <location>
        <begin position="179"/>
        <end position="201"/>
    </location>
</feature>
<feature type="transmembrane region" description="Helical" evidence="1">
    <location>
        <begin position="15"/>
        <end position="36"/>
    </location>
</feature>
<evidence type="ECO:0000313" key="2">
    <source>
        <dbReference type="EMBL" id="VEI03248.1"/>
    </source>
</evidence>
<dbReference type="STRING" id="1122997.GCA_000425285_01736"/>
<keyword evidence="1" id="KW-0472">Membrane</keyword>
<dbReference type="EMBL" id="LR134473">
    <property type="protein sequence ID" value="VEI03248.1"/>
    <property type="molecule type" value="Genomic_DNA"/>
</dbReference>
<name>A0A448NZ93_9ACTN</name>
<dbReference type="AlphaFoldDB" id="A0A448NZ93"/>
<dbReference type="Proteomes" id="UP000277858">
    <property type="component" value="Chromosome"/>
</dbReference>
<feature type="transmembrane region" description="Helical" evidence="1">
    <location>
        <begin position="231"/>
        <end position="250"/>
    </location>
</feature>
<keyword evidence="1" id="KW-0812">Transmembrane</keyword>